<evidence type="ECO:0000313" key="1">
    <source>
        <dbReference type="EMBL" id="KIL53782.1"/>
    </source>
</evidence>
<dbReference type="AlphaFoldDB" id="A0A0C2VY56"/>
<name>A0A0C2VY56_AMAMK</name>
<dbReference type="Gene3D" id="3.30.420.40">
    <property type="match status" value="1"/>
</dbReference>
<reference evidence="1 2" key="1">
    <citation type="submission" date="2014-04" db="EMBL/GenBank/DDBJ databases">
        <title>Evolutionary Origins and Diversification of the Mycorrhizal Mutualists.</title>
        <authorList>
            <consortium name="DOE Joint Genome Institute"/>
            <consortium name="Mycorrhizal Genomics Consortium"/>
            <person name="Kohler A."/>
            <person name="Kuo A."/>
            <person name="Nagy L.G."/>
            <person name="Floudas D."/>
            <person name="Copeland A."/>
            <person name="Barry K.W."/>
            <person name="Cichocki N."/>
            <person name="Veneault-Fourrey C."/>
            <person name="LaButti K."/>
            <person name="Lindquist E.A."/>
            <person name="Lipzen A."/>
            <person name="Lundell T."/>
            <person name="Morin E."/>
            <person name="Murat C."/>
            <person name="Riley R."/>
            <person name="Ohm R."/>
            <person name="Sun H."/>
            <person name="Tunlid A."/>
            <person name="Henrissat B."/>
            <person name="Grigoriev I.V."/>
            <person name="Hibbett D.S."/>
            <person name="Martin F."/>
        </authorList>
    </citation>
    <scope>NUCLEOTIDE SEQUENCE [LARGE SCALE GENOMIC DNA]</scope>
    <source>
        <strain evidence="1 2">Koide BX008</strain>
    </source>
</reference>
<dbReference type="HOGENOM" id="CLU_163072_0_0_1"/>
<proteinExistence type="predicted"/>
<accession>A0A0C2VY56</accession>
<evidence type="ECO:0000313" key="2">
    <source>
        <dbReference type="Proteomes" id="UP000054549"/>
    </source>
</evidence>
<dbReference type="STRING" id="946122.A0A0C2VY56"/>
<dbReference type="EMBL" id="KN819298">
    <property type="protein sequence ID" value="KIL53782.1"/>
    <property type="molecule type" value="Genomic_DNA"/>
</dbReference>
<dbReference type="Proteomes" id="UP000054549">
    <property type="component" value="Unassembled WGS sequence"/>
</dbReference>
<protein>
    <submittedName>
        <fullName evidence="1">Uncharacterized protein</fullName>
    </submittedName>
</protein>
<dbReference type="InParanoid" id="A0A0C2VY56"/>
<organism evidence="1 2">
    <name type="scientific">Amanita muscaria (strain Koide BX008)</name>
    <dbReference type="NCBI Taxonomy" id="946122"/>
    <lineage>
        <taxon>Eukaryota</taxon>
        <taxon>Fungi</taxon>
        <taxon>Dikarya</taxon>
        <taxon>Basidiomycota</taxon>
        <taxon>Agaricomycotina</taxon>
        <taxon>Agaricomycetes</taxon>
        <taxon>Agaricomycetidae</taxon>
        <taxon>Agaricales</taxon>
        <taxon>Pluteineae</taxon>
        <taxon>Amanitaceae</taxon>
        <taxon>Amanita</taxon>
    </lineage>
</organism>
<keyword evidence="2" id="KW-1185">Reference proteome</keyword>
<dbReference type="InterPro" id="IPR043129">
    <property type="entry name" value="ATPase_NBD"/>
</dbReference>
<sequence>MATHQRQPYLGTERKLVIAIDVGTTFSGVSYALLDPGRVPQIQPVAQFVGQREPRDDLKVPSVVCYSPDGIVVAAGAETDPETNHALAEMDNVIRVEW</sequence>
<dbReference type="SUPFAM" id="SSF53067">
    <property type="entry name" value="Actin-like ATPase domain"/>
    <property type="match status" value="1"/>
</dbReference>
<dbReference type="OrthoDB" id="2963168at2759"/>
<gene>
    <name evidence="1" type="ORF">M378DRAFT_174562</name>
</gene>